<dbReference type="Proteomes" id="UP000554235">
    <property type="component" value="Unassembled WGS sequence"/>
</dbReference>
<dbReference type="Pfam" id="PF05729">
    <property type="entry name" value="NACHT"/>
    <property type="match status" value="1"/>
</dbReference>
<comment type="caution">
    <text evidence="3">The sequence shown here is derived from an EMBL/GenBank/DDBJ whole genome shotgun (WGS) entry which is preliminary data.</text>
</comment>
<sequence length="1464" mass="164648">MDSASTELKLSLVEKCYNDATQEWTIDVHSSDDQIIGTLNVKSPIDSDEEEHIRWYVEEHALKAPYKIGRAREARELLNRYGNELGQLLQGTIMEAVSAVTLANLGTIRLEVVSQSSTSRFQGLHWELLESANWDIGPNVTTIVTRRIIVLEKESVAPVFGSDKVIRILFVSARPQAEEDVDYRLISRHLVDLAESPQLRGHCIIEFVRPGSWILVDQHLRNHEPGYYSIAHFDVHGSIHENQPYLEFTPIIPELLFDVQEASTIAEALKKAEVELVLLNACNSANAQSTHSNLAQIFVEAGIGTVIAMSYTVLAESAKIFVGQFYESFLHQRMEVDLAAHAARRILDIDPLRQGTFGLMRPIKDGIIPVVYKGYAGSISWKTESTIEPMPWETLHHPPDTSPCIGRDIDILKLEDLLFFKHAVFLYGPAGSGKTSLADHLKDWWVKTGFVQDAHVISCRSFTSFDESTLYHTLGSLIHGKEDSSGGHDDDQAVRRKVLKSSSIVFIDNCETTAGKPGLDHFHLPALNQEEAESLHRFVENVCADKEATCRLVLLSRTDALLAHCVLGPDQRIKNEKIGYYELKNPRPAEAVQIMKGSGDSGSALQDFGDADTKLIFDLIGFHDNNATMASLLAACIRQPEADIVSLDETLQAELPTPLADSLVGLLDSPSEQNASIFSDFAQVMSNIRTTHRDVHRAMLCFALNRNRSLNFPNLSGYLLNLAGWGLLPGCPAAQASKLSWSAARRAARRPEKFHNKIFDHSPSTRYALRDAMKILKVLGLVEEDVTVTSQYYYKLHPLLPYLLRVEILQLKDSVEFSQKLRDSFLDYWHFRASEWTKYGETTIPGFISTEWPNLCCAIELCIQHRSFEKGEIEVLDALKHVLNKGSQTPPKVEKSLKLLFKAISRVETVAEASAHSALDPDLLEKAMTLVRMMLQYLDLSSLHEADDTTSTAIKQSTRLLNASRQAYGEPDIESWCTGIMLDLAQLRYETVADQSQNRCLYGHIWNAVLPKNAENETATLLYNTQFDLLFMLMDRKHLAESCTVNKPMIQEKAKAILDKMGDKLDTTDLELTWSMYQLKHWSDSDIPFDLNGVSQTENIFQMLDQRGFQVNEKDPRFALALAIKYKNDPERSSKILLEALHNAHKDEDREEQRLLHRAFFMFASERGDLETSILHFDEMIRLDYALAARSSISSVLPEAQLHMETLGNIIIADLVIRQYSQRYLSVPGNATPGTSRPPTAASEEHKLLTRSRLSRALRLTVDNNFDDLQCRTHLALGANEAFLEASPNASWAHFVRAASLGDQVNIRNKERFVFGTDLAHGRLMAMLMTVWQFKTASSARDEISDHVAAALGDSWSMAQVRAFFDLTYDGVGIAGARVDHSFFQDPPLNRYFEEAQRILLGQAVDPGSFLFWRNDGSGWTVDGEAACEATMHAFLVGSMRQNPQNWQGYQNVELPERFRNLEL</sequence>
<accession>A0A8H4LPK4</accession>
<gene>
    <name evidence="3" type="ORF">FALBO_1475</name>
</gene>
<reference evidence="3 4" key="1">
    <citation type="submission" date="2020-01" db="EMBL/GenBank/DDBJ databases">
        <title>Identification and distribution of gene clusters putatively required for synthesis of sphingolipid metabolism inhibitors in phylogenetically diverse species of the filamentous fungus Fusarium.</title>
        <authorList>
            <person name="Kim H.-S."/>
            <person name="Busman M."/>
            <person name="Brown D.W."/>
            <person name="Divon H."/>
            <person name="Uhlig S."/>
            <person name="Proctor R.H."/>
        </authorList>
    </citation>
    <scope>NUCLEOTIDE SEQUENCE [LARGE SCALE GENOMIC DNA]</scope>
    <source>
        <strain evidence="3 4">NRRL 20459</strain>
    </source>
</reference>
<evidence type="ECO:0000313" key="4">
    <source>
        <dbReference type="Proteomes" id="UP000554235"/>
    </source>
</evidence>
<dbReference type="InterPro" id="IPR027417">
    <property type="entry name" value="P-loop_NTPase"/>
</dbReference>
<dbReference type="Pfam" id="PF12770">
    <property type="entry name" value="CHAT"/>
    <property type="match status" value="1"/>
</dbReference>
<dbReference type="OrthoDB" id="5104862at2759"/>
<dbReference type="SUPFAM" id="SSF52540">
    <property type="entry name" value="P-loop containing nucleoside triphosphate hydrolases"/>
    <property type="match status" value="1"/>
</dbReference>
<protein>
    <recommendedName>
        <fullName evidence="5">CHAT domain-containing protein</fullName>
    </recommendedName>
</protein>
<dbReference type="InterPro" id="IPR007111">
    <property type="entry name" value="NACHT_NTPase"/>
</dbReference>
<proteinExistence type="predicted"/>
<evidence type="ECO:0000313" key="3">
    <source>
        <dbReference type="EMBL" id="KAF4471607.1"/>
    </source>
</evidence>
<name>A0A8H4LPK4_9HYPO</name>
<feature type="domain" description="CHAT" evidence="2">
    <location>
        <begin position="226"/>
        <end position="345"/>
    </location>
</feature>
<organism evidence="3 4">
    <name type="scientific">Fusarium albosuccineum</name>
    <dbReference type="NCBI Taxonomy" id="1237068"/>
    <lineage>
        <taxon>Eukaryota</taxon>
        <taxon>Fungi</taxon>
        <taxon>Dikarya</taxon>
        <taxon>Ascomycota</taxon>
        <taxon>Pezizomycotina</taxon>
        <taxon>Sordariomycetes</taxon>
        <taxon>Hypocreomycetidae</taxon>
        <taxon>Hypocreales</taxon>
        <taxon>Nectriaceae</taxon>
        <taxon>Fusarium</taxon>
        <taxon>Fusarium decemcellulare species complex</taxon>
    </lineage>
</organism>
<dbReference type="InterPro" id="IPR024983">
    <property type="entry name" value="CHAT_dom"/>
</dbReference>
<dbReference type="Gene3D" id="3.40.50.300">
    <property type="entry name" value="P-loop containing nucleotide triphosphate hydrolases"/>
    <property type="match status" value="1"/>
</dbReference>
<dbReference type="EMBL" id="JAADYS010000183">
    <property type="protein sequence ID" value="KAF4471607.1"/>
    <property type="molecule type" value="Genomic_DNA"/>
</dbReference>
<evidence type="ECO:0008006" key="5">
    <source>
        <dbReference type="Google" id="ProtNLM"/>
    </source>
</evidence>
<evidence type="ECO:0000259" key="2">
    <source>
        <dbReference type="Pfam" id="PF12770"/>
    </source>
</evidence>
<evidence type="ECO:0000259" key="1">
    <source>
        <dbReference type="Pfam" id="PF05729"/>
    </source>
</evidence>
<keyword evidence="4" id="KW-1185">Reference proteome</keyword>
<feature type="domain" description="NACHT" evidence="1">
    <location>
        <begin position="423"/>
        <end position="565"/>
    </location>
</feature>